<dbReference type="PANTHER" id="PTHR45989:SF1">
    <property type="entry name" value="TRANSLATION INITIATION FACTOR EIF-2B SUBUNIT GAMMA"/>
    <property type="match status" value="1"/>
</dbReference>
<name>A0ABQ5JZS3_9EUKA</name>
<reference evidence="11" key="1">
    <citation type="submission" date="2022-03" db="EMBL/GenBank/DDBJ databases">
        <title>Draft genome sequence of Aduncisulcus paluster, a free-living microaerophilic Fornicata.</title>
        <authorList>
            <person name="Yuyama I."/>
            <person name="Kume K."/>
            <person name="Tamura T."/>
            <person name="Inagaki Y."/>
            <person name="Hashimoto T."/>
        </authorList>
    </citation>
    <scope>NUCLEOTIDE SEQUENCE</scope>
    <source>
        <strain evidence="11">NY0171</strain>
    </source>
</reference>
<gene>
    <name evidence="11" type="ORF">ADUPG1_011202</name>
</gene>
<comment type="similarity">
    <text evidence="2">Belongs to the eIF-2B gamma/epsilon subunits family.</text>
</comment>
<dbReference type="InterPro" id="IPR011004">
    <property type="entry name" value="Trimer_LpxA-like_sf"/>
</dbReference>
<evidence type="ECO:0000313" key="12">
    <source>
        <dbReference type="Proteomes" id="UP001057375"/>
    </source>
</evidence>
<feature type="region of interest" description="Disordered" evidence="9">
    <location>
        <begin position="304"/>
        <end position="366"/>
    </location>
</feature>
<dbReference type="InterPro" id="IPR029044">
    <property type="entry name" value="Nucleotide-diphossugar_trans"/>
</dbReference>
<accession>A0ABQ5JZS3</accession>
<comment type="caution">
    <text evidence="11">The sequence shown here is derived from an EMBL/GenBank/DDBJ whole genome shotgun (WGS) entry which is preliminary data.</text>
</comment>
<dbReference type="Pfam" id="PF25084">
    <property type="entry name" value="LbH_EIF2B"/>
    <property type="match status" value="1"/>
</dbReference>
<dbReference type="InterPro" id="IPR056764">
    <property type="entry name" value="LbH_EIF2B3/5"/>
</dbReference>
<evidence type="ECO:0000256" key="4">
    <source>
        <dbReference type="ARBA" id="ARBA00022540"/>
    </source>
</evidence>
<dbReference type="PANTHER" id="PTHR45989">
    <property type="entry name" value="TRANSLATION INITIATION FACTOR EIF-2B SUBUNIT GAMMA"/>
    <property type="match status" value="1"/>
</dbReference>
<feature type="domain" description="EIF2B subunit epsilon/gamma LbH" evidence="10">
    <location>
        <begin position="625"/>
        <end position="703"/>
    </location>
</feature>
<evidence type="ECO:0000256" key="9">
    <source>
        <dbReference type="SAM" id="MobiDB-lite"/>
    </source>
</evidence>
<sequence length="722" mass="79613">MLSSKNLKVVVLVGFDEPFIDGITVVSSTFLLPIANRPLLCYVLQSIESLGFTDVTLVCKESIKDDVSQVLETYKHYFSLTSESISLPSHFTTLRAITCDKFLDHVKNDFVLFSSDTICKFSPEEFRSIFSEHKAHKSSFSLIGTQQSAQLKGIRKEKGGVFLTAIEPYDVKATIPNYYDILSKQASKGKRSKKQKESAPKTPEFSGSSTSRPCVLSGKLVHISFACVDRSDNIASIPTFLFARNGHSSIHTHGSVGGVAIISKEFCRMLGTVIESLEKNKYSDFWNDVLFLCTHQSNMCVDELEEQVKSQPSTDSERRIDSDADTSGPRDKEIASSLSQKDEDEEERSSETPANQSQSISDPEQPYPLSYLEILTEFMHAHPPSMSLLSSSPSLRASASQISSADPIMQYGTDIERIIKMVRGKVDLEAKTRVQQRVTEERKKKGYAAVSSSSGGKGGKKDGKKSRAAGKRGKVGGSSPAGSQSDGPIIHHFYTRVDTKFSYVHTNLLVARGLVSVEEDALDKRQGGRLEEVMVGAIESALLEYEKELCKDEGVIISFEKKEGTGAAFEGQEDISPSQTLVDKYNIKIEKVDEPVKLSKKDERIKLAAQKKMTKALFDEFPEMECVYLGSKVEIGGKSTVRNTVIGPYVHIGKNCIIEDCVLQKGVKIGDNCTVRGCVIGSDSRVGDHCELENVCAVRYSVKEKSTYSNAFLVNTDAIIRK</sequence>
<comment type="subcellular location">
    <subcellularLocation>
        <location evidence="1">Cytoplasm</location>
        <location evidence="1">Cytosol</location>
    </subcellularLocation>
</comment>
<evidence type="ECO:0000259" key="10">
    <source>
        <dbReference type="Pfam" id="PF25084"/>
    </source>
</evidence>
<keyword evidence="3" id="KW-0963">Cytoplasm</keyword>
<evidence type="ECO:0000256" key="8">
    <source>
        <dbReference type="ARBA" id="ARBA00046432"/>
    </source>
</evidence>
<dbReference type="EMBL" id="BQXS01011895">
    <property type="protein sequence ID" value="GKT17923.1"/>
    <property type="molecule type" value="Genomic_DNA"/>
</dbReference>
<comment type="subunit">
    <text evidence="8">Component of the translation initiation factor 2B (eIF2B) complex which is a heterodecamer of two sets of five different subunits: alpha, beta, gamma, delta and epsilon. Subunits alpha, beta and delta comprise a regulatory subcomplex and subunits epsilon and gamma comprise a catalytic subcomplex. Within the complex, the hexameric regulatory complex resides at the center, with the two heterodimeric catalytic subcomplexes bound on opposite sides.</text>
</comment>
<dbReference type="InterPro" id="IPR051960">
    <property type="entry name" value="eIF2B_gamma"/>
</dbReference>
<evidence type="ECO:0000256" key="1">
    <source>
        <dbReference type="ARBA" id="ARBA00004514"/>
    </source>
</evidence>
<dbReference type="SUPFAM" id="SSF53448">
    <property type="entry name" value="Nucleotide-diphospho-sugar transferases"/>
    <property type="match status" value="1"/>
</dbReference>
<evidence type="ECO:0000256" key="3">
    <source>
        <dbReference type="ARBA" id="ARBA00022490"/>
    </source>
</evidence>
<evidence type="ECO:0000256" key="6">
    <source>
        <dbReference type="ARBA" id="ARBA00044196"/>
    </source>
</evidence>
<protein>
    <recommendedName>
        <fullName evidence="6">Translation initiation factor eIF2B subunit gamma</fullName>
    </recommendedName>
    <alternativeName>
        <fullName evidence="7">eIF2B GDP-GTP exchange factor subunit gamma</fullName>
    </alternativeName>
</protein>
<organism evidence="11 12">
    <name type="scientific">Aduncisulcus paluster</name>
    <dbReference type="NCBI Taxonomy" id="2918883"/>
    <lineage>
        <taxon>Eukaryota</taxon>
        <taxon>Metamonada</taxon>
        <taxon>Carpediemonas-like organisms</taxon>
        <taxon>Aduncisulcus</taxon>
    </lineage>
</organism>
<keyword evidence="4" id="KW-0396">Initiation factor</keyword>
<keyword evidence="12" id="KW-1185">Reference proteome</keyword>
<dbReference type="Gene3D" id="3.90.550.10">
    <property type="entry name" value="Spore Coat Polysaccharide Biosynthesis Protein SpsA, Chain A"/>
    <property type="match status" value="1"/>
</dbReference>
<feature type="region of interest" description="Disordered" evidence="9">
    <location>
        <begin position="436"/>
        <end position="488"/>
    </location>
</feature>
<feature type="region of interest" description="Disordered" evidence="9">
    <location>
        <begin position="189"/>
        <end position="212"/>
    </location>
</feature>
<evidence type="ECO:0000256" key="2">
    <source>
        <dbReference type="ARBA" id="ARBA00007878"/>
    </source>
</evidence>
<dbReference type="Proteomes" id="UP001057375">
    <property type="component" value="Unassembled WGS sequence"/>
</dbReference>
<evidence type="ECO:0000256" key="5">
    <source>
        <dbReference type="ARBA" id="ARBA00022917"/>
    </source>
</evidence>
<feature type="compositionally biased region" description="Basic and acidic residues" evidence="9">
    <location>
        <begin position="315"/>
        <end position="334"/>
    </location>
</feature>
<feature type="compositionally biased region" description="Polar residues" evidence="9">
    <location>
        <begin position="351"/>
        <end position="362"/>
    </location>
</feature>
<keyword evidence="5" id="KW-0648">Protein biosynthesis</keyword>
<evidence type="ECO:0000256" key="7">
    <source>
        <dbReference type="ARBA" id="ARBA00044229"/>
    </source>
</evidence>
<dbReference type="SUPFAM" id="SSF51161">
    <property type="entry name" value="Trimeric LpxA-like enzymes"/>
    <property type="match status" value="1"/>
</dbReference>
<evidence type="ECO:0000313" key="11">
    <source>
        <dbReference type="EMBL" id="GKT17923.1"/>
    </source>
</evidence>
<proteinExistence type="inferred from homology"/>
<feature type="compositionally biased region" description="Basic residues" evidence="9">
    <location>
        <begin position="462"/>
        <end position="474"/>
    </location>
</feature>
<dbReference type="Gene3D" id="2.160.10.10">
    <property type="entry name" value="Hexapeptide repeat proteins"/>
    <property type="match status" value="1"/>
</dbReference>